<sequence>MSTTTIQPATEPAGTGPKRDPRSFVTADVWDRQIALLVRDHPFDTVMAERLFGQAVAYLITAIEKWGQKLEIGCGPLVDIAVHGFILDTRNYREFCDQQFGRFLDHVPAIAFKYDGSVERTAHVIEDNGFAVDWPLWKADFSKCTPCHPGSNCH</sequence>
<keyword evidence="3" id="KW-1185">Reference proteome</keyword>
<dbReference type="RefSeq" id="WP_131894806.1">
    <property type="nucleotide sequence ID" value="NZ_SMKU01000087.1"/>
</dbReference>
<reference evidence="2 3" key="1">
    <citation type="submission" date="2019-03" db="EMBL/GenBank/DDBJ databases">
        <title>Draft genome sequences of novel Actinobacteria.</title>
        <authorList>
            <person name="Sahin N."/>
            <person name="Ay H."/>
            <person name="Saygin H."/>
        </authorList>
    </citation>
    <scope>NUCLEOTIDE SEQUENCE [LARGE SCALE GENOMIC DNA]</scope>
    <source>
        <strain evidence="2 3">H3C3</strain>
    </source>
</reference>
<feature type="region of interest" description="Disordered" evidence="1">
    <location>
        <begin position="1"/>
        <end position="22"/>
    </location>
</feature>
<evidence type="ECO:0000313" key="3">
    <source>
        <dbReference type="Proteomes" id="UP000294513"/>
    </source>
</evidence>
<dbReference type="Proteomes" id="UP000294513">
    <property type="component" value="Unassembled WGS sequence"/>
</dbReference>
<evidence type="ECO:0000256" key="1">
    <source>
        <dbReference type="SAM" id="MobiDB-lite"/>
    </source>
</evidence>
<dbReference type="AlphaFoldDB" id="A0A4V2YWK6"/>
<dbReference type="EMBL" id="SMKU01000087">
    <property type="protein sequence ID" value="TDD85787.1"/>
    <property type="molecule type" value="Genomic_DNA"/>
</dbReference>
<accession>A0A4V2YWK6</accession>
<comment type="caution">
    <text evidence="2">The sequence shown here is derived from an EMBL/GenBank/DDBJ whole genome shotgun (WGS) entry which is preliminary data.</text>
</comment>
<organism evidence="2 3">
    <name type="scientific">Actinomadura rubrisoli</name>
    <dbReference type="NCBI Taxonomy" id="2530368"/>
    <lineage>
        <taxon>Bacteria</taxon>
        <taxon>Bacillati</taxon>
        <taxon>Actinomycetota</taxon>
        <taxon>Actinomycetes</taxon>
        <taxon>Streptosporangiales</taxon>
        <taxon>Thermomonosporaceae</taxon>
        <taxon>Actinomadura</taxon>
    </lineage>
</organism>
<protein>
    <submittedName>
        <fullName evidence="2">Uncharacterized protein</fullName>
    </submittedName>
</protein>
<name>A0A4V2YWK6_9ACTN</name>
<dbReference type="OrthoDB" id="5328543at2"/>
<proteinExistence type="predicted"/>
<evidence type="ECO:0000313" key="2">
    <source>
        <dbReference type="EMBL" id="TDD85787.1"/>
    </source>
</evidence>
<gene>
    <name evidence="2" type="ORF">E1298_18375</name>
</gene>